<reference evidence="2" key="1">
    <citation type="journal article" date="2019" name="Int. J. Syst. Evol. Microbiol.">
        <title>The Global Catalogue of Microorganisms (GCM) 10K type strain sequencing project: providing services to taxonomists for standard genome sequencing and annotation.</title>
        <authorList>
            <consortium name="The Broad Institute Genomics Platform"/>
            <consortium name="The Broad Institute Genome Sequencing Center for Infectious Disease"/>
            <person name="Wu L."/>
            <person name="Ma J."/>
        </authorList>
    </citation>
    <scope>NUCLEOTIDE SEQUENCE [LARGE SCALE GENOMIC DNA]</scope>
    <source>
        <strain evidence="2">KCTC 23098</strain>
    </source>
</reference>
<sequence>MKRNTQKKTIRKADLYKDLKPIIKPVRNTRTKIRQLLRSFIPLHSSVYPTPFIRRQHRKSPAILQISQSKSG</sequence>
<dbReference type="Proteomes" id="UP001597560">
    <property type="component" value="Unassembled WGS sequence"/>
</dbReference>
<name>A0ABW6B5V4_9SPHI</name>
<gene>
    <name evidence="1" type="ORF">ACFS6J_19195</name>
</gene>
<evidence type="ECO:0000313" key="1">
    <source>
        <dbReference type="EMBL" id="MFD2963943.1"/>
    </source>
</evidence>
<evidence type="ECO:0000313" key="2">
    <source>
        <dbReference type="Proteomes" id="UP001597560"/>
    </source>
</evidence>
<keyword evidence="2" id="KW-1185">Reference proteome</keyword>
<dbReference type="RefSeq" id="WP_377612070.1">
    <property type="nucleotide sequence ID" value="NZ_JBHUPA010000012.1"/>
</dbReference>
<proteinExistence type="predicted"/>
<comment type="caution">
    <text evidence="1">The sequence shown here is derived from an EMBL/GenBank/DDBJ whole genome shotgun (WGS) entry which is preliminary data.</text>
</comment>
<dbReference type="EMBL" id="JBHUPA010000012">
    <property type="protein sequence ID" value="MFD2963943.1"/>
    <property type="molecule type" value="Genomic_DNA"/>
</dbReference>
<organism evidence="1 2">
    <name type="scientific">Olivibacter jilunii</name>
    <dbReference type="NCBI Taxonomy" id="985016"/>
    <lineage>
        <taxon>Bacteria</taxon>
        <taxon>Pseudomonadati</taxon>
        <taxon>Bacteroidota</taxon>
        <taxon>Sphingobacteriia</taxon>
        <taxon>Sphingobacteriales</taxon>
        <taxon>Sphingobacteriaceae</taxon>
        <taxon>Olivibacter</taxon>
    </lineage>
</organism>
<protein>
    <submittedName>
        <fullName evidence="1">Uncharacterized protein</fullName>
    </submittedName>
</protein>
<accession>A0ABW6B5V4</accession>